<evidence type="ECO:0000256" key="5">
    <source>
        <dbReference type="ARBA" id="ARBA00022989"/>
    </source>
</evidence>
<dbReference type="OrthoDB" id="168404at2759"/>
<evidence type="ECO:0000313" key="11">
    <source>
        <dbReference type="EMBL" id="KZV45999.1"/>
    </source>
</evidence>
<feature type="non-terminal residue" evidence="11">
    <location>
        <position position="1"/>
    </location>
</feature>
<feature type="transmembrane region" description="Helical" evidence="7">
    <location>
        <begin position="859"/>
        <end position="885"/>
    </location>
</feature>
<feature type="transmembrane region" description="Helical" evidence="7">
    <location>
        <begin position="824"/>
        <end position="847"/>
    </location>
</feature>
<feature type="domain" description="TMEM131L fifth Ig-like" evidence="10">
    <location>
        <begin position="764"/>
        <end position="829"/>
    </location>
</feature>
<keyword evidence="5 7" id="KW-1133">Transmembrane helix</keyword>
<keyword evidence="12" id="KW-1185">Reference proteome</keyword>
<feature type="domain" description="DUF7579" evidence="9">
    <location>
        <begin position="355"/>
        <end position="465"/>
    </location>
</feature>
<evidence type="ECO:0000259" key="8">
    <source>
        <dbReference type="Pfam" id="PF12371"/>
    </source>
</evidence>
<dbReference type="InterPro" id="IPR055437">
    <property type="entry name" value="TMEM131L_Ig_5"/>
</dbReference>
<evidence type="ECO:0000259" key="10">
    <source>
        <dbReference type="Pfam" id="PF24501"/>
    </source>
</evidence>
<keyword evidence="6 7" id="KW-0472">Membrane</keyword>
<dbReference type="Pfam" id="PF24501">
    <property type="entry name" value="Ig_TMEM131L_5"/>
    <property type="match status" value="1"/>
</dbReference>
<dbReference type="InterPro" id="IPR056001">
    <property type="entry name" value="DUF7579"/>
</dbReference>
<evidence type="ECO:0000256" key="4">
    <source>
        <dbReference type="ARBA" id="ARBA00022729"/>
    </source>
</evidence>
<comment type="subcellular location">
    <subcellularLocation>
        <location evidence="1">Membrane</location>
        <topology evidence="1">Single-pass type I membrane protein</topology>
    </subcellularLocation>
</comment>
<evidence type="ECO:0000256" key="1">
    <source>
        <dbReference type="ARBA" id="ARBA00004479"/>
    </source>
</evidence>
<accession>A0A2Z7CMQ7</accession>
<dbReference type="AlphaFoldDB" id="A0A2Z7CMQ7"/>
<evidence type="ECO:0000256" key="6">
    <source>
        <dbReference type="ARBA" id="ARBA00023136"/>
    </source>
</evidence>
<evidence type="ECO:0000313" key="12">
    <source>
        <dbReference type="Proteomes" id="UP000250235"/>
    </source>
</evidence>
<dbReference type="InterPro" id="IPR022113">
    <property type="entry name" value="TMEM131L_N"/>
</dbReference>
<dbReference type="EMBL" id="KQ995736">
    <property type="protein sequence ID" value="KZV45999.1"/>
    <property type="molecule type" value="Genomic_DNA"/>
</dbReference>
<organism evidence="11 12">
    <name type="scientific">Dorcoceras hygrometricum</name>
    <dbReference type="NCBI Taxonomy" id="472368"/>
    <lineage>
        <taxon>Eukaryota</taxon>
        <taxon>Viridiplantae</taxon>
        <taxon>Streptophyta</taxon>
        <taxon>Embryophyta</taxon>
        <taxon>Tracheophyta</taxon>
        <taxon>Spermatophyta</taxon>
        <taxon>Magnoliopsida</taxon>
        <taxon>eudicotyledons</taxon>
        <taxon>Gunneridae</taxon>
        <taxon>Pentapetalae</taxon>
        <taxon>asterids</taxon>
        <taxon>lamiids</taxon>
        <taxon>Lamiales</taxon>
        <taxon>Gesneriaceae</taxon>
        <taxon>Didymocarpoideae</taxon>
        <taxon>Trichosporeae</taxon>
        <taxon>Loxocarpinae</taxon>
        <taxon>Dorcoceras</taxon>
    </lineage>
</organism>
<dbReference type="PANTHER" id="PTHR22050">
    <property type="entry name" value="RW1 PROTEIN HOMOLOG"/>
    <property type="match status" value="1"/>
</dbReference>
<comment type="similarity">
    <text evidence="2">Belongs to the TMEM131 family.</text>
</comment>
<name>A0A2Z7CMQ7_9LAMI</name>
<gene>
    <name evidence="11" type="ORF">F511_10689</name>
</gene>
<evidence type="ECO:0000259" key="9">
    <source>
        <dbReference type="Pfam" id="PF24474"/>
    </source>
</evidence>
<dbReference type="PANTHER" id="PTHR22050:SF0">
    <property type="entry name" value="TRANSMEMBRANE PROTEIN 131 HOMOLOG"/>
    <property type="match status" value="1"/>
</dbReference>
<protein>
    <submittedName>
        <fullName evidence="11">Transmembrane protein 131</fullName>
    </submittedName>
</protein>
<dbReference type="GO" id="GO:0016020">
    <property type="term" value="C:membrane"/>
    <property type="evidence" value="ECO:0007669"/>
    <property type="project" value="UniProtKB-SubCell"/>
</dbReference>
<reference evidence="11 12" key="1">
    <citation type="journal article" date="2015" name="Proc. Natl. Acad. Sci. U.S.A.">
        <title>The resurrection genome of Boea hygrometrica: A blueprint for survival of dehydration.</title>
        <authorList>
            <person name="Xiao L."/>
            <person name="Yang G."/>
            <person name="Zhang L."/>
            <person name="Yang X."/>
            <person name="Zhao S."/>
            <person name="Ji Z."/>
            <person name="Zhou Q."/>
            <person name="Hu M."/>
            <person name="Wang Y."/>
            <person name="Chen M."/>
            <person name="Xu Y."/>
            <person name="Jin H."/>
            <person name="Xiao X."/>
            <person name="Hu G."/>
            <person name="Bao F."/>
            <person name="Hu Y."/>
            <person name="Wan P."/>
            <person name="Li L."/>
            <person name="Deng X."/>
            <person name="Kuang T."/>
            <person name="Xiang C."/>
            <person name="Zhu J.K."/>
            <person name="Oliver M.J."/>
            <person name="He Y."/>
        </authorList>
    </citation>
    <scope>NUCLEOTIDE SEQUENCE [LARGE SCALE GENOMIC DNA]</scope>
    <source>
        <strain evidence="12">cv. XS01</strain>
    </source>
</reference>
<dbReference type="Pfam" id="PF12371">
    <property type="entry name" value="TMEM131_like_N"/>
    <property type="match status" value="1"/>
</dbReference>
<dbReference type="Pfam" id="PF24474">
    <property type="entry name" value="DUF7579"/>
    <property type="match status" value="1"/>
</dbReference>
<evidence type="ECO:0000256" key="2">
    <source>
        <dbReference type="ARBA" id="ARBA00006682"/>
    </source>
</evidence>
<dbReference type="InterPro" id="IPR039877">
    <property type="entry name" value="TMEM131-like"/>
</dbReference>
<keyword evidence="4" id="KW-0732">Signal</keyword>
<feature type="domain" description="Transmembrane protein 131-like N-terminal" evidence="8">
    <location>
        <begin position="185"/>
        <end position="248"/>
    </location>
</feature>
<evidence type="ECO:0000256" key="7">
    <source>
        <dbReference type="SAM" id="Phobius"/>
    </source>
</evidence>
<proteinExistence type="inferred from homology"/>
<dbReference type="Proteomes" id="UP000250235">
    <property type="component" value="Unassembled WGS sequence"/>
</dbReference>
<sequence length="1222" mass="135164">LISCKQCPINEKPNTLEIGTCVPHGAHVDPNLPDVLSSYVNSELASTNYLHQQSLENVCPPSNSFCFPVMLTDFLSVEVDTEIDAIDENGVPPENFAAGFKQVRSNLSWSADRVIFRLLGESIVSCSFNQGDGYHGLPSNNIYKRRAQQTDAYSCIRPLSDHKNCSLNSGEKVDNVKFGLTEPLVEIKPSLLDWGLKKIYAPSLAFLVVKNIDTAGVLSVYDPYSSNTQFYPCNFSETLLAPGEIATIWNTFRASSAICSINTVDDSREFTTMGAKEVWGSETGEVDLTQIFVRPHMNWEIGPKKTETIMELHFPSHFEEKIVGTLCMLLKSSENKIDTVMIPLGAELSPYSAGHVSASLEALVPCNASGSSIFVLSVRNDAPYLLRVVNVSNIGDGAESFQIKSIEGLILFPRSTTRVAILNYTRLETPEVNSCCKFLIRLNYTRNSQIEIPCMDVVSFCSGYEVDSSVGYTGINNVVYINGRQKSFIRSMYPPSEDKPFMIRELPVSLFEAFLRANGDLLHVKPETRTCMCACCCYRYMLCMSTQLLDDTAVVTIQPDEFILRNWKSHANLRFQSVLVDRELLFPVVHVGNHCYQWISVRNPSQEPVVMQFILNPWEVIDKCKTPEFDFQSPSSTILWGNRSIAPTRYGFSLGQDAITEAFVHPYGSASFGPVLFQPSKPCEWRSSALIRNNLSGVEWLSLRGFGGSRSLVLLDGSKPVQSLDFKLDFPTQLNISSPGMLPHIEGKNFLCHQSLRKEVYAKNVGDLPLEVIQIKVSGAECSLDGFQVHNCKGFSLQPGESVSLQISYWTDFSSSTIQRDLELALATGNLVIPMKTSLSLFVLCFCRRYMFWTRVKKAMVVILFASLLFLLVSLLLTSMTPFTYRDSKSGMKSSNVNRVEKSVEQEEALVLGSADRCSDGYSSGCGPVNQSEQDQKQKVLLLDTLPEATSASSALSETSSGVYCDGQDTSNSRNLRVTIGREKLRRRKKKKNSAIGLFEISSSQSGNSTPSSPLSPLACLTPKPSCLVSPDRGSSLENIIQFAQKPDQKLQSIQCSESPPQLIHLDDEVSSNLCNDKWRFTAQHTPSLTREVACGAGPFTSATFPMAAGVSPPWACYSPDLISTSTISPRARAPGHKVHGEEAGDVEKKASLDEKESVKDKFIYNIWADNLLGLHLIFQSKTASRKSPRAIDDNFESFFVTGPSILFANYMLNSPSGGDNK</sequence>
<keyword evidence="3 7" id="KW-0812">Transmembrane</keyword>
<evidence type="ECO:0000256" key="3">
    <source>
        <dbReference type="ARBA" id="ARBA00022692"/>
    </source>
</evidence>